<comment type="catalytic activity">
    <reaction evidence="11">
        <text>3-methyl-2-oxobutanoate + acetyl-CoA + H2O = (2S)-2-isopropylmalate + CoA + H(+)</text>
        <dbReference type="Rhea" id="RHEA:21524"/>
        <dbReference type="ChEBI" id="CHEBI:1178"/>
        <dbReference type="ChEBI" id="CHEBI:11851"/>
        <dbReference type="ChEBI" id="CHEBI:15377"/>
        <dbReference type="ChEBI" id="CHEBI:15378"/>
        <dbReference type="ChEBI" id="CHEBI:57287"/>
        <dbReference type="ChEBI" id="CHEBI:57288"/>
        <dbReference type="EC" id="2.3.3.13"/>
    </reaction>
</comment>
<feature type="binding site" evidence="11">
    <location>
        <position position="14"/>
    </location>
    <ligand>
        <name>Mn(2+)</name>
        <dbReference type="ChEBI" id="CHEBI:29035"/>
    </ligand>
</feature>
<dbReference type="SMART" id="SM00917">
    <property type="entry name" value="LeuA_dimer"/>
    <property type="match status" value="1"/>
</dbReference>
<dbReference type="AlphaFoldDB" id="E1QEY9"/>
<sequence>MSNYVKIFDTTLRDGEQSPGASMNKEEKLRLARKLAKLGVDIIEAGFPAASPGDFEAVRLIAGDLRGGPVVCGLSRTRPADIERCWQAVREAEKPRIHVFLATSDIHLQYKLQMTRQQVLDEIRSGVGHARGLCEDVQWSAEDASRSDPDFLCQCVRVALEAGATTINIPDTVGYALPHEFYERISYIRANVPEVARATLSVHCHDDLGHAVANSIAGVRAGARQVEGCINGIGERAGNAALEEVIMTLATRQKELGLITGVNKAEIHSTSRLVTMISGLPVQPNKAIVGANAFAHESGIHVDGVLKQPLTYEIMTPEEVGLASNTVVLGKHSGRAALRNWLSGNGYELDRQQCESLFEAFKRLADKKKEIENDDLEALIADEILRIPLRWKLDYLNVMAGTEVEPVATVRVFDGDSLRREAAFGVGPVDAVYNAIRKITGTQAKLMRYGVASITGGVDAQGEVTVKLQENGNEALGKGADSDILVASAKAFLNGINRLEYNKTQKMELTPGERQL</sequence>
<dbReference type="InterPro" id="IPR050073">
    <property type="entry name" value="2-IPM_HCS-like"/>
</dbReference>
<keyword evidence="8 11" id="KW-0479">Metal-binding</keyword>
<comment type="cofactor">
    <cofactor evidence="11">
        <name>Mn(2+)</name>
        <dbReference type="ChEBI" id="CHEBI:29035"/>
    </cofactor>
</comment>
<keyword evidence="14" id="KW-1185">Reference proteome</keyword>
<dbReference type="FunFam" id="3.20.20.70:FF:000010">
    <property type="entry name" value="2-isopropylmalate synthase"/>
    <property type="match status" value="1"/>
</dbReference>
<evidence type="ECO:0000256" key="1">
    <source>
        <dbReference type="ARBA" id="ARBA00004689"/>
    </source>
</evidence>
<protein>
    <recommendedName>
        <fullName evidence="4 11">2-isopropylmalate synthase</fullName>
        <ecNumber evidence="3 11">2.3.3.13</ecNumber>
    </recommendedName>
    <alternativeName>
        <fullName evidence="11">Alpha-IPM synthase</fullName>
    </alternativeName>
    <alternativeName>
        <fullName evidence="11">Alpha-isopropylmalate synthase</fullName>
    </alternativeName>
</protein>
<dbReference type="Gene3D" id="3.20.20.70">
    <property type="entry name" value="Aldolase class I"/>
    <property type="match status" value="1"/>
</dbReference>
<evidence type="ECO:0000256" key="2">
    <source>
        <dbReference type="ARBA" id="ARBA00009396"/>
    </source>
</evidence>
<dbReference type="InterPro" id="IPR005671">
    <property type="entry name" value="LeuA_bact_synth"/>
</dbReference>
<evidence type="ECO:0000256" key="5">
    <source>
        <dbReference type="ARBA" id="ARBA00022430"/>
    </source>
</evidence>
<organism evidence="13 14">
    <name type="scientific">Desulfarculus baarsii (strain ATCC 33931 / DSM 2075 / LMG 7858 / VKM B-1802 / 2st14)</name>
    <dbReference type="NCBI Taxonomy" id="644282"/>
    <lineage>
        <taxon>Bacteria</taxon>
        <taxon>Pseudomonadati</taxon>
        <taxon>Thermodesulfobacteriota</taxon>
        <taxon>Desulfarculia</taxon>
        <taxon>Desulfarculales</taxon>
        <taxon>Desulfarculaceae</taxon>
        <taxon>Desulfarculus</taxon>
    </lineage>
</organism>
<accession>E1QEY9</accession>
<proteinExistence type="inferred from homology"/>
<dbReference type="UniPathway" id="UPA00048">
    <property type="reaction ID" value="UER00070"/>
</dbReference>
<comment type="subunit">
    <text evidence="11">Homodimer.</text>
</comment>
<dbReference type="EC" id="2.3.3.13" evidence="3 11"/>
<evidence type="ECO:0000256" key="10">
    <source>
        <dbReference type="ARBA" id="ARBA00023304"/>
    </source>
</evidence>
<feature type="binding site" evidence="11">
    <location>
        <position position="205"/>
    </location>
    <ligand>
        <name>Mn(2+)</name>
        <dbReference type="ChEBI" id="CHEBI:29035"/>
    </ligand>
</feature>
<dbReference type="PROSITE" id="PS50991">
    <property type="entry name" value="PYR_CT"/>
    <property type="match status" value="1"/>
</dbReference>
<keyword evidence="6 11" id="KW-0028">Amino-acid biosynthesis</keyword>
<evidence type="ECO:0000256" key="3">
    <source>
        <dbReference type="ARBA" id="ARBA00012973"/>
    </source>
</evidence>
<dbReference type="GO" id="GO:0009098">
    <property type="term" value="P:L-leucine biosynthetic process"/>
    <property type="evidence" value="ECO:0007669"/>
    <property type="project" value="UniProtKB-UniRule"/>
</dbReference>
<dbReference type="SUPFAM" id="SSF110921">
    <property type="entry name" value="2-isopropylmalate synthase LeuA, allosteric (dimerisation) domain"/>
    <property type="match status" value="1"/>
</dbReference>
<evidence type="ECO:0000313" key="14">
    <source>
        <dbReference type="Proteomes" id="UP000009047"/>
    </source>
</evidence>
<dbReference type="Gene3D" id="1.10.238.260">
    <property type="match status" value="1"/>
</dbReference>
<dbReference type="InterPro" id="IPR000891">
    <property type="entry name" value="PYR_CT"/>
</dbReference>
<comment type="function">
    <text evidence="11">Catalyzes the condensation of the acetyl group of acetyl-CoA with 3-methyl-2-oxobutanoate (2-ketoisovalerate) to form 3-carboxy-3-hydroxy-4-methylpentanoate (2-isopropylmalate).</text>
</comment>
<keyword evidence="5 11" id="KW-0432">Leucine biosynthesis</keyword>
<dbReference type="RefSeq" id="WP_013257580.1">
    <property type="nucleotide sequence ID" value="NC_014365.1"/>
</dbReference>
<dbReference type="Pfam" id="PF22617">
    <property type="entry name" value="HCS_D2"/>
    <property type="match status" value="1"/>
</dbReference>
<feature type="binding site" evidence="11">
    <location>
        <position position="239"/>
    </location>
    <ligand>
        <name>Mn(2+)</name>
        <dbReference type="ChEBI" id="CHEBI:29035"/>
    </ligand>
</feature>
<dbReference type="NCBIfam" id="TIGR00973">
    <property type="entry name" value="leuA_bact"/>
    <property type="match status" value="1"/>
</dbReference>
<evidence type="ECO:0000313" key="13">
    <source>
        <dbReference type="EMBL" id="ADK84125.1"/>
    </source>
</evidence>
<dbReference type="eggNOG" id="COG0119">
    <property type="taxonomic scope" value="Bacteria"/>
</dbReference>
<keyword evidence="11" id="KW-0963">Cytoplasm</keyword>
<dbReference type="InterPro" id="IPR054691">
    <property type="entry name" value="LeuA/HCS_post-cat"/>
</dbReference>
<keyword evidence="7 11" id="KW-0808">Transferase</keyword>
<comment type="pathway">
    <text evidence="1 11">Amino-acid biosynthesis; L-leucine biosynthesis; L-leucine from 3-methyl-2-oxobutanoate: step 1/4.</text>
</comment>
<keyword evidence="10 11" id="KW-0100">Branched-chain amino acid biosynthesis</keyword>
<dbReference type="InterPro" id="IPR013785">
    <property type="entry name" value="Aldolase_TIM"/>
</dbReference>
<dbReference type="Pfam" id="PF00682">
    <property type="entry name" value="HMGL-like"/>
    <property type="match status" value="1"/>
</dbReference>
<evidence type="ECO:0000256" key="4">
    <source>
        <dbReference type="ARBA" id="ARBA00018198"/>
    </source>
</evidence>
<dbReference type="GO" id="GO:0003852">
    <property type="term" value="F:2-isopropylmalate synthase activity"/>
    <property type="evidence" value="ECO:0007669"/>
    <property type="project" value="UniProtKB-UniRule"/>
</dbReference>
<evidence type="ECO:0000256" key="8">
    <source>
        <dbReference type="ARBA" id="ARBA00022723"/>
    </source>
</evidence>
<dbReference type="NCBIfam" id="NF002086">
    <property type="entry name" value="PRK00915.1-3"/>
    <property type="match status" value="1"/>
</dbReference>
<dbReference type="PANTHER" id="PTHR10277">
    <property type="entry name" value="HOMOCITRATE SYNTHASE-RELATED"/>
    <property type="match status" value="1"/>
</dbReference>
<dbReference type="InterPro" id="IPR002034">
    <property type="entry name" value="AIPM/Hcit_synth_CS"/>
</dbReference>
<feature type="domain" description="Pyruvate carboxyltransferase" evidence="12">
    <location>
        <begin position="5"/>
        <end position="268"/>
    </location>
</feature>
<dbReference type="KEGG" id="dbr:Deba_0753"/>
<dbReference type="FunFam" id="3.30.160.270:FF:000003">
    <property type="entry name" value="2-isopropylmalate synthase"/>
    <property type="match status" value="1"/>
</dbReference>
<dbReference type="EMBL" id="CP002085">
    <property type="protein sequence ID" value="ADK84125.1"/>
    <property type="molecule type" value="Genomic_DNA"/>
</dbReference>
<dbReference type="HAMAP" id="MF_01025">
    <property type="entry name" value="LeuA_type1"/>
    <property type="match status" value="1"/>
</dbReference>
<dbReference type="InterPro" id="IPR036230">
    <property type="entry name" value="LeuA_allosteric_dom_sf"/>
</dbReference>
<gene>
    <name evidence="11" type="primary">leuA</name>
    <name evidence="13" type="ordered locus">Deba_0753</name>
</gene>
<dbReference type="PANTHER" id="PTHR10277:SF9">
    <property type="entry name" value="2-ISOPROPYLMALATE SYNTHASE 1, CHLOROPLASTIC-RELATED"/>
    <property type="match status" value="1"/>
</dbReference>
<dbReference type="Pfam" id="PF08502">
    <property type="entry name" value="LeuA_dimer"/>
    <property type="match status" value="1"/>
</dbReference>
<feature type="binding site" evidence="11">
    <location>
        <position position="203"/>
    </location>
    <ligand>
        <name>Mn(2+)</name>
        <dbReference type="ChEBI" id="CHEBI:29035"/>
    </ligand>
</feature>
<dbReference type="GO" id="GO:0005737">
    <property type="term" value="C:cytoplasm"/>
    <property type="evidence" value="ECO:0007669"/>
    <property type="project" value="UniProtKB-UniRule"/>
</dbReference>
<dbReference type="CDD" id="cd07940">
    <property type="entry name" value="DRE_TIM_IPMS"/>
    <property type="match status" value="1"/>
</dbReference>
<dbReference type="SUPFAM" id="SSF51569">
    <property type="entry name" value="Aldolase"/>
    <property type="match status" value="1"/>
</dbReference>
<evidence type="ECO:0000256" key="6">
    <source>
        <dbReference type="ARBA" id="ARBA00022605"/>
    </source>
</evidence>
<dbReference type="GO" id="GO:0030145">
    <property type="term" value="F:manganese ion binding"/>
    <property type="evidence" value="ECO:0007669"/>
    <property type="project" value="UniProtKB-UniRule"/>
</dbReference>
<evidence type="ECO:0000256" key="7">
    <source>
        <dbReference type="ARBA" id="ARBA00022679"/>
    </source>
</evidence>
<dbReference type="Gene3D" id="3.30.160.270">
    <property type="match status" value="1"/>
</dbReference>
<evidence type="ECO:0000256" key="9">
    <source>
        <dbReference type="ARBA" id="ARBA00023211"/>
    </source>
</evidence>
<feature type="region of interest" description="Regulatory domain" evidence="11">
    <location>
        <begin position="392"/>
        <end position="516"/>
    </location>
</feature>
<reference evidence="13 14" key="1">
    <citation type="journal article" date="2010" name="Stand. Genomic Sci.">
        <title>Complete genome sequence of Desulfarculus baarsii type strain (2st14).</title>
        <authorList>
            <person name="Sun H."/>
            <person name="Spring S."/>
            <person name="Lapidus A."/>
            <person name="Davenport K."/>
            <person name="Del Rio T.G."/>
            <person name="Tice H."/>
            <person name="Nolan M."/>
            <person name="Copeland A."/>
            <person name="Cheng J.F."/>
            <person name="Lucas S."/>
            <person name="Tapia R."/>
            <person name="Goodwin L."/>
            <person name="Pitluck S."/>
            <person name="Ivanova N."/>
            <person name="Pagani I."/>
            <person name="Mavromatis K."/>
            <person name="Ovchinnikova G."/>
            <person name="Pati A."/>
            <person name="Chen A."/>
            <person name="Palaniappan K."/>
            <person name="Hauser L."/>
            <person name="Chang Y.J."/>
            <person name="Jeffries C.D."/>
            <person name="Detter J.C."/>
            <person name="Han C."/>
            <person name="Rohde M."/>
            <person name="Brambilla E."/>
            <person name="Goker M."/>
            <person name="Woyke T."/>
            <person name="Bristow J."/>
            <person name="Eisen J.A."/>
            <person name="Markowitz V."/>
            <person name="Hugenholtz P."/>
            <person name="Kyrpides N.C."/>
            <person name="Klenk H.P."/>
            <person name="Land M."/>
        </authorList>
    </citation>
    <scope>NUCLEOTIDE SEQUENCE [LARGE SCALE GENOMIC DNA]</scope>
    <source>
        <strain evidence="14">ATCC 33931 / DSM 2075 / LMG 7858 / VKM B-1802 / 2st14</strain>
    </source>
</reference>
<dbReference type="HOGENOM" id="CLU_022158_0_1_7"/>
<dbReference type="FunFam" id="1.10.238.260:FF:000001">
    <property type="entry name" value="2-isopropylmalate synthase"/>
    <property type="match status" value="1"/>
</dbReference>
<dbReference type="STRING" id="644282.Deba_0753"/>
<evidence type="ECO:0000259" key="12">
    <source>
        <dbReference type="PROSITE" id="PS50991"/>
    </source>
</evidence>
<dbReference type="GO" id="GO:0003985">
    <property type="term" value="F:acetyl-CoA C-acetyltransferase activity"/>
    <property type="evidence" value="ECO:0007669"/>
    <property type="project" value="UniProtKB-UniRule"/>
</dbReference>
<comment type="similarity">
    <text evidence="2 11">Belongs to the alpha-IPM synthase/homocitrate synthase family. LeuA type 1 subfamily.</text>
</comment>
<evidence type="ECO:0000256" key="11">
    <source>
        <dbReference type="HAMAP-Rule" id="MF_01025"/>
    </source>
</evidence>
<dbReference type="PROSITE" id="PS00816">
    <property type="entry name" value="AIPM_HOMOCIT_SYNTH_2"/>
    <property type="match status" value="1"/>
</dbReference>
<name>E1QEY9_DESB2</name>
<dbReference type="Proteomes" id="UP000009047">
    <property type="component" value="Chromosome"/>
</dbReference>
<dbReference type="OrthoDB" id="9803573at2"/>
<dbReference type="InterPro" id="IPR013709">
    <property type="entry name" value="2-isopropylmalate_synth_dimer"/>
</dbReference>
<dbReference type="PROSITE" id="PS00815">
    <property type="entry name" value="AIPM_HOMOCIT_SYNTH_1"/>
    <property type="match status" value="1"/>
</dbReference>
<keyword evidence="9 11" id="KW-0464">Manganese</keyword>